<comment type="caution">
    <text evidence="2">The sequence shown here is derived from an EMBL/GenBank/DDBJ whole genome shotgun (WGS) entry which is preliminary data.</text>
</comment>
<dbReference type="EMBL" id="JAVRRT010000012">
    <property type="protein sequence ID" value="KAK5167117.1"/>
    <property type="molecule type" value="Genomic_DNA"/>
</dbReference>
<dbReference type="Proteomes" id="UP001337655">
    <property type="component" value="Unassembled WGS sequence"/>
</dbReference>
<gene>
    <name evidence="2" type="ORF">LTR77_007847</name>
</gene>
<keyword evidence="3" id="KW-1185">Reference proteome</keyword>
<evidence type="ECO:0008006" key="4">
    <source>
        <dbReference type="Google" id="ProtNLM"/>
    </source>
</evidence>
<evidence type="ECO:0000313" key="3">
    <source>
        <dbReference type="Proteomes" id="UP001337655"/>
    </source>
</evidence>
<proteinExistence type="predicted"/>
<feature type="region of interest" description="Disordered" evidence="1">
    <location>
        <begin position="1"/>
        <end position="40"/>
    </location>
</feature>
<sequence length="325" mass="34674">MGAAVGDQAALSSGSSPKDSGMEDTKAQHKVQRAPTAAPAMVETKEAGTIGRVGLKKKDGEGKQEWNTKNLGSRLTTDGMCALAAGGLVAPLITVIDKAIIENASGKRPMAESFRASLSTLLLRPHKFLVSRPFRLILMLYGGTYLTANTLDTFKSSIHNRPASSTTTGTSKFAATSAANISLCVYKDSQFAQMFGTVSPRPIPPVSYALFAARDSLTVFASFNLPSVIAPQLPMGEAAEKYVSRASAAQFLAPAAIQLISTPMHLLGLDLYNRNGGTTFAERMAKVRVDWLKSSVARMCRIVPAFGVGGVVNNGLRRRFMEKLE</sequence>
<dbReference type="InterPro" id="IPR038781">
    <property type="entry name" value="C365.16-ike"/>
</dbReference>
<dbReference type="RefSeq" id="XP_064656925.1">
    <property type="nucleotide sequence ID" value="XM_064805083.1"/>
</dbReference>
<accession>A0AAV9P337</accession>
<evidence type="ECO:0000313" key="2">
    <source>
        <dbReference type="EMBL" id="KAK5167117.1"/>
    </source>
</evidence>
<dbReference type="PANTHER" id="PTHR37845">
    <property type="entry name" value="SEQUENCE ORPHAN"/>
    <property type="match status" value="1"/>
</dbReference>
<dbReference type="AlphaFoldDB" id="A0AAV9P337"/>
<dbReference type="GO" id="GO:0005739">
    <property type="term" value="C:mitochondrion"/>
    <property type="evidence" value="ECO:0007669"/>
    <property type="project" value="TreeGrafter"/>
</dbReference>
<evidence type="ECO:0000256" key="1">
    <source>
        <dbReference type="SAM" id="MobiDB-lite"/>
    </source>
</evidence>
<reference evidence="2 3" key="1">
    <citation type="submission" date="2023-08" db="EMBL/GenBank/DDBJ databases">
        <title>Black Yeasts Isolated from many extreme environments.</title>
        <authorList>
            <person name="Coleine C."/>
            <person name="Stajich J.E."/>
            <person name="Selbmann L."/>
        </authorList>
    </citation>
    <scope>NUCLEOTIDE SEQUENCE [LARGE SCALE GENOMIC DNA]</scope>
    <source>
        <strain evidence="2 3">CCFEE 5935</strain>
    </source>
</reference>
<dbReference type="GeneID" id="89929182"/>
<dbReference type="PANTHER" id="PTHR37845:SF1">
    <property type="entry name" value="SEQUENCE ORPHAN"/>
    <property type="match status" value="1"/>
</dbReference>
<name>A0AAV9P337_9PEZI</name>
<organism evidence="2 3">
    <name type="scientific">Saxophila tyrrhenica</name>
    <dbReference type="NCBI Taxonomy" id="1690608"/>
    <lineage>
        <taxon>Eukaryota</taxon>
        <taxon>Fungi</taxon>
        <taxon>Dikarya</taxon>
        <taxon>Ascomycota</taxon>
        <taxon>Pezizomycotina</taxon>
        <taxon>Dothideomycetes</taxon>
        <taxon>Dothideomycetidae</taxon>
        <taxon>Mycosphaerellales</taxon>
        <taxon>Extremaceae</taxon>
        <taxon>Saxophila</taxon>
    </lineage>
</organism>
<protein>
    <recommendedName>
        <fullName evidence="4">Sequence orphan</fullName>
    </recommendedName>
</protein>